<name>A0ABR5MWI2_9BACI</name>
<keyword evidence="2" id="KW-1185">Reference proteome</keyword>
<reference evidence="1 2" key="1">
    <citation type="submission" date="2015-07" db="EMBL/GenBank/DDBJ databases">
        <title>Bacillus zhangzhouensis sp. nov. and Bacillus nanhaiticus sp. nov.</title>
        <authorList>
            <person name="Liu Y."/>
            <person name="Lai Q."/>
            <person name="Shao Z."/>
        </authorList>
    </citation>
    <scope>NUCLEOTIDE SEQUENCE [LARGE SCALE GENOMIC DNA]</scope>
    <source>
        <strain evidence="1 2">NH7I_1</strain>
    </source>
</reference>
<sequence>MIQLFCLFSKCFGENEIIHILEVSGMRRRKRRTFEELVLENKKELLSNEEFLNQLEEKLEERFRQK</sequence>
<dbReference type="Proteomes" id="UP000050272">
    <property type="component" value="Unassembled WGS sequence"/>
</dbReference>
<dbReference type="EMBL" id="LGYN01000002">
    <property type="protein sequence ID" value="KPN15205.1"/>
    <property type="molecule type" value="Genomic_DNA"/>
</dbReference>
<protein>
    <recommendedName>
        <fullName evidence="3">FbpB family small basic protein</fullName>
    </recommendedName>
</protein>
<proteinExistence type="predicted"/>
<evidence type="ECO:0000313" key="1">
    <source>
        <dbReference type="EMBL" id="KPN15205.1"/>
    </source>
</evidence>
<organism evidence="1 2">
    <name type="scientific">Bacillus australimaris</name>
    <dbReference type="NCBI Taxonomy" id="1326968"/>
    <lineage>
        <taxon>Bacteria</taxon>
        <taxon>Bacillati</taxon>
        <taxon>Bacillota</taxon>
        <taxon>Bacilli</taxon>
        <taxon>Bacillales</taxon>
        <taxon>Bacillaceae</taxon>
        <taxon>Bacillus</taxon>
    </lineage>
</organism>
<evidence type="ECO:0008006" key="3">
    <source>
        <dbReference type="Google" id="ProtNLM"/>
    </source>
</evidence>
<comment type="caution">
    <text evidence="1">The sequence shown here is derived from an EMBL/GenBank/DDBJ whole genome shotgun (WGS) entry which is preliminary data.</text>
</comment>
<evidence type="ECO:0000313" key="2">
    <source>
        <dbReference type="Proteomes" id="UP000050272"/>
    </source>
</evidence>
<gene>
    <name evidence="1" type="ORF">AKG37_16220</name>
</gene>
<dbReference type="Pfam" id="PF13040">
    <property type="entry name" value="Fur_reg_FbpB"/>
    <property type="match status" value="1"/>
</dbReference>
<dbReference type="InterPro" id="IPR025004">
    <property type="entry name" value="SenN/SenS"/>
</dbReference>
<accession>A0ABR5MWI2</accession>